<proteinExistence type="predicted"/>
<evidence type="ECO:0000313" key="2">
    <source>
        <dbReference type="Proteomes" id="UP000308600"/>
    </source>
</evidence>
<gene>
    <name evidence="1" type="ORF">BDN72DRAFT_839296</name>
</gene>
<name>A0ACD3AXF4_9AGAR</name>
<protein>
    <submittedName>
        <fullName evidence="1">Uncharacterized protein</fullName>
    </submittedName>
</protein>
<dbReference type="Proteomes" id="UP000308600">
    <property type="component" value="Unassembled WGS sequence"/>
</dbReference>
<accession>A0ACD3AXF4</accession>
<reference evidence="1 2" key="1">
    <citation type="journal article" date="2019" name="Nat. Ecol. Evol.">
        <title>Megaphylogeny resolves global patterns of mushroom evolution.</title>
        <authorList>
            <person name="Varga T."/>
            <person name="Krizsan K."/>
            <person name="Foldi C."/>
            <person name="Dima B."/>
            <person name="Sanchez-Garcia M."/>
            <person name="Sanchez-Ramirez S."/>
            <person name="Szollosi G.J."/>
            <person name="Szarkandi J.G."/>
            <person name="Papp V."/>
            <person name="Albert L."/>
            <person name="Andreopoulos W."/>
            <person name="Angelini C."/>
            <person name="Antonin V."/>
            <person name="Barry K.W."/>
            <person name="Bougher N.L."/>
            <person name="Buchanan P."/>
            <person name="Buyck B."/>
            <person name="Bense V."/>
            <person name="Catcheside P."/>
            <person name="Chovatia M."/>
            <person name="Cooper J."/>
            <person name="Damon W."/>
            <person name="Desjardin D."/>
            <person name="Finy P."/>
            <person name="Geml J."/>
            <person name="Haridas S."/>
            <person name="Hughes K."/>
            <person name="Justo A."/>
            <person name="Karasinski D."/>
            <person name="Kautmanova I."/>
            <person name="Kiss B."/>
            <person name="Kocsube S."/>
            <person name="Kotiranta H."/>
            <person name="LaButti K.M."/>
            <person name="Lechner B.E."/>
            <person name="Liimatainen K."/>
            <person name="Lipzen A."/>
            <person name="Lukacs Z."/>
            <person name="Mihaltcheva S."/>
            <person name="Morgado L.N."/>
            <person name="Niskanen T."/>
            <person name="Noordeloos M.E."/>
            <person name="Ohm R.A."/>
            <person name="Ortiz-Santana B."/>
            <person name="Ovrebo C."/>
            <person name="Racz N."/>
            <person name="Riley R."/>
            <person name="Savchenko A."/>
            <person name="Shiryaev A."/>
            <person name="Soop K."/>
            <person name="Spirin V."/>
            <person name="Szebenyi C."/>
            <person name="Tomsovsky M."/>
            <person name="Tulloss R.E."/>
            <person name="Uehling J."/>
            <person name="Grigoriev I.V."/>
            <person name="Vagvolgyi C."/>
            <person name="Papp T."/>
            <person name="Martin F.M."/>
            <person name="Miettinen O."/>
            <person name="Hibbett D.S."/>
            <person name="Nagy L.G."/>
        </authorList>
    </citation>
    <scope>NUCLEOTIDE SEQUENCE [LARGE SCALE GENOMIC DNA]</scope>
    <source>
        <strain evidence="1 2">NL-1719</strain>
    </source>
</reference>
<sequence length="153" mass="17073">MCVDWTGVEALHIVEVGEFSGPAIVWIRVEFGELSFEEGSVVAFKFRAFIDSQDVHNYHVEIRESRVVTLGTAGFYLSAGSDNKDDNKEYKRKNDSQAREDVVVLDISCVNESSPPSTTKSGAAEERTKLIKNVNHPKLVAEREAEQDLQKAL</sequence>
<organism evidence="1 2">
    <name type="scientific">Pluteus cervinus</name>
    <dbReference type="NCBI Taxonomy" id="181527"/>
    <lineage>
        <taxon>Eukaryota</taxon>
        <taxon>Fungi</taxon>
        <taxon>Dikarya</taxon>
        <taxon>Basidiomycota</taxon>
        <taxon>Agaricomycotina</taxon>
        <taxon>Agaricomycetes</taxon>
        <taxon>Agaricomycetidae</taxon>
        <taxon>Agaricales</taxon>
        <taxon>Pluteineae</taxon>
        <taxon>Pluteaceae</taxon>
        <taxon>Pluteus</taxon>
    </lineage>
</organism>
<evidence type="ECO:0000313" key="1">
    <source>
        <dbReference type="EMBL" id="TFK70220.1"/>
    </source>
</evidence>
<keyword evidence="2" id="KW-1185">Reference proteome</keyword>
<dbReference type="EMBL" id="ML208316">
    <property type="protein sequence ID" value="TFK70220.1"/>
    <property type="molecule type" value="Genomic_DNA"/>
</dbReference>